<dbReference type="EMBL" id="JAGSOY010000059">
    <property type="protein sequence ID" value="MBU2713051.1"/>
    <property type="molecule type" value="Genomic_DNA"/>
</dbReference>
<name>A0ABS5ZG74_9GAMM</name>
<evidence type="ECO:0000256" key="1">
    <source>
        <dbReference type="ARBA" id="ARBA00015262"/>
    </source>
</evidence>
<evidence type="ECO:0000256" key="2">
    <source>
        <dbReference type="PIRNR" id="PIRNR006443"/>
    </source>
</evidence>
<evidence type="ECO:0000313" key="4">
    <source>
        <dbReference type="EMBL" id="MBU2713051.1"/>
    </source>
</evidence>
<dbReference type="NCBIfam" id="TIGR02667">
    <property type="entry name" value="moaB_proteo"/>
    <property type="match status" value="1"/>
</dbReference>
<dbReference type="RefSeq" id="WP_215821273.1">
    <property type="nucleotide sequence ID" value="NZ_JAGSOY010000059.1"/>
</dbReference>
<dbReference type="PANTHER" id="PTHR43232">
    <property type="entry name" value="MOLYBDENUM COFACTOR BIOSYNTHESIS PROTEIN B"/>
    <property type="match status" value="1"/>
</dbReference>
<dbReference type="CDD" id="cd00886">
    <property type="entry name" value="MogA_MoaB"/>
    <property type="match status" value="1"/>
</dbReference>
<feature type="domain" description="MoaB/Mog" evidence="3">
    <location>
        <begin position="15"/>
        <end position="159"/>
    </location>
</feature>
<dbReference type="SMART" id="SM00852">
    <property type="entry name" value="MoCF_biosynth"/>
    <property type="match status" value="1"/>
</dbReference>
<comment type="function">
    <text evidence="2">May be involved in the biosynthesis of molybdopterin.</text>
</comment>
<keyword evidence="5" id="KW-1185">Reference proteome</keyword>
<dbReference type="NCBIfam" id="TIGR00177">
    <property type="entry name" value="molyb_syn"/>
    <property type="match status" value="1"/>
</dbReference>
<dbReference type="PANTHER" id="PTHR43232:SF2">
    <property type="entry name" value="MOLYBDENUM COFACTOR BIOSYNTHESIS PROTEIN B"/>
    <property type="match status" value="1"/>
</dbReference>
<dbReference type="PIRSF" id="PIRSF006443">
    <property type="entry name" value="MoaB"/>
    <property type="match status" value="1"/>
</dbReference>
<comment type="caution">
    <text evidence="4">The sequence shown here is derived from an EMBL/GenBank/DDBJ whole genome shotgun (WGS) entry which is preliminary data.</text>
</comment>
<dbReference type="InterPro" id="IPR013484">
    <property type="entry name" value="MoaB_proteobac"/>
</dbReference>
<protein>
    <recommendedName>
        <fullName evidence="1 2">Molybdenum cofactor biosynthesis protein B</fullName>
    </recommendedName>
</protein>
<dbReference type="SUPFAM" id="SSF53218">
    <property type="entry name" value="Molybdenum cofactor biosynthesis proteins"/>
    <property type="match status" value="1"/>
</dbReference>
<accession>A0ABS5ZG74</accession>
<dbReference type="Proteomes" id="UP000690515">
    <property type="component" value="Unassembled WGS sequence"/>
</dbReference>
<evidence type="ECO:0000313" key="5">
    <source>
        <dbReference type="Proteomes" id="UP000690515"/>
    </source>
</evidence>
<proteinExistence type="inferred from homology"/>
<sequence length="180" mass="19654">MGKHSQKDFVPLSIAILTVSDTRDETTDTSGQYLVNAIEQAGHRLHSKCISRDDIYQLRAIVSAWIADSTVQVILVTGGTGFTDRDSTPEALLPLFDKTVEGFGELFRHISFQEIGTSTLQSRALAGLANHTLVCCLPGSTGACRTGWEGILQQQLDARHGPCNFIPHLKLGTEQCDTRQ</sequence>
<dbReference type="Pfam" id="PF00994">
    <property type="entry name" value="MoCF_biosynth"/>
    <property type="match status" value="1"/>
</dbReference>
<dbReference type="InterPro" id="IPR012245">
    <property type="entry name" value="MoaB"/>
</dbReference>
<comment type="pathway">
    <text evidence="2">Cofactor biosynthesis; molybdopterin biosynthesis.</text>
</comment>
<gene>
    <name evidence="4" type="primary">moaB</name>
    <name evidence="4" type="ORF">KCG35_18445</name>
</gene>
<dbReference type="InterPro" id="IPR036425">
    <property type="entry name" value="MoaB/Mog-like_dom_sf"/>
</dbReference>
<comment type="similarity">
    <text evidence="2">Belongs to the MoaB/Mog family.</text>
</comment>
<dbReference type="InterPro" id="IPR001453">
    <property type="entry name" value="MoaB/Mog_dom"/>
</dbReference>
<reference evidence="4 5" key="1">
    <citation type="submission" date="2021-04" db="EMBL/GenBank/DDBJ databases">
        <authorList>
            <person name="Pira H."/>
            <person name="Risdian C."/>
            <person name="Wink J."/>
        </authorList>
    </citation>
    <scope>NUCLEOTIDE SEQUENCE [LARGE SCALE GENOMIC DNA]</scope>
    <source>
        <strain evidence="4 5">WH53</strain>
    </source>
</reference>
<evidence type="ECO:0000259" key="3">
    <source>
        <dbReference type="SMART" id="SM00852"/>
    </source>
</evidence>
<keyword evidence="2" id="KW-0501">Molybdenum cofactor biosynthesis</keyword>
<organism evidence="4 5">
    <name type="scientific">Zooshikella harenae</name>
    <dbReference type="NCBI Taxonomy" id="2827238"/>
    <lineage>
        <taxon>Bacteria</taxon>
        <taxon>Pseudomonadati</taxon>
        <taxon>Pseudomonadota</taxon>
        <taxon>Gammaproteobacteria</taxon>
        <taxon>Oceanospirillales</taxon>
        <taxon>Zooshikellaceae</taxon>
        <taxon>Zooshikella</taxon>
    </lineage>
</organism>
<dbReference type="Gene3D" id="3.40.980.10">
    <property type="entry name" value="MoaB/Mog-like domain"/>
    <property type="match status" value="1"/>
</dbReference>